<dbReference type="AlphaFoldDB" id="L8JY50"/>
<organism evidence="2 3">
    <name type="scientific">Fulvivirga imtechensis AK7</name>
    <dbReference type="NCBI Taxonomy" id="1237149"/>
    <lineage>
        <taxon>Bacteria</taxon>
        <taxon>Pseudomonadati</taxon>
        <taxon>Bacteroidota</taxon>
        <taxon>Cytophagia</taxon>
        <taxon>Cytophagales</taxon>
        <taxon>Fulvivirgaceae</taxon>
        <taxon>Fulvivirga</taxon>
    </lineage>
</organism>
<feature type="transmembrane region" description="Helical" evidence="1">
    <location>
        <begin position="18"/>
        <end position="40"/>
    </location>
</feature>
<sequence length="64" mass="7078">MEGGISTFYGSEDETLALFGYGVDSFVEVISGLGIARMVWRMRRNSVDKRDRFEAVALKITGTA</sequence>
<dbReference type="EMBL" id="AMZN01000009">
    <property type="protein sequence ID" value="ELR73098.1"/>
    <property type="molecule type" value="Genomic_DNA"/>
</dbReference>
<gene>
    <name evidence="2" type="ORF">C900_05733</name>
</gene>
<dbReference type="Proteomes" id="UP000011135">
    <property type="component" value="Unassembled WGS sequence"/>
</dbReference>
<keyword evidence="1" id="KW-0812">Transmembrane</keyword>
<keyword evidence="1" id="KW-0472">Membrane</keyword>
<comment type="caution">
    <text evidence="2">The sequence shown here is derived from an EMBL/GenBank/DDBJ whole genome shotgun (WGS) entry which is preliminary data.</text>
</comment>
<keyword evidence="1" id="KW-1133">Transmembrane helix</keyword>
<protein>
    <submittedName>
        <fullName evidence="2">Uncharacterized protein</fullName>
    </submittedName>
</protein>
<evidence type="ECO:0000313" key="3">
    <source>
        <dbReference type="Proteomes" id="UP000011135"/>
    </source>
</evidence>
<accession>L8JY50</accession>
<name>L8JY50_9BACT</name>
<reference evidence="2 3" key="1">
    <citation type="submission" date="2012-12" db="EMBL/GenBank/DDBJ databases">
        <title>Genome assembly of Fulvivirga imtechensis AK7.</title>
        <authorList>
            <person name="Nupur N."/>
            <person name="Khatri I."/>
            <person name="Kumar R."/>
            <person name="Subramanian S."/>
            <person name="Pinnaka A."/>
        </authorList>
    </citation>
    <scope>NUCLEOTIDE SEQUENCE [LARGE SCALE GENOMIC DNA]</scope>
    <source>
        <strain evidence="2 3">AK7</strain>
    </source>
</reference>
<keyword evidence="3" id="KW-1185">Reference proteome</keyword>
<proteinExistence type="predicted"/>
<dbReference type="STRING" id="1237149.C900_05733"/>
<evidence type="ECO:0000256" key="1">
    <source>
        <dbReference type="SAM" id="Phobius"/>
    </source>
</evidence>
<evidence type="ECO:0000313" key="2">
    <source>
        <dbReference type="EMBL" id="ELR73098.1"/>
    </source>
</evidence>
<dbReference type="eggNOG" id="COG0053">
    <property type="taxonomic scope" value="Bacteria"/>
</dbReference>
<dbReference type="RefSeq" id="WP_009578268.1">
    <property type="nucleotide sequence ID" value="NZ_AMZN01000009.1"/>
</dbReference>